<reference evidence="2 5" key="4">
    <citation type="journal article" date="2024" name="Microbiol. Resour. Announc.">
        <title>Genome annotations for the ascomycete fungi Trichoderma harzianum, Trichoderma aggressivum, and Purpureocillium lilacinum.</title>
        <authorList>
            <person name="Beijen E.P.W."/>
            <person name="Ohm R.A."/>
        </authorList>
    </citation>
    <scope>NUCLEOTIDE SEQUENCE [LARGE SCALE GENOMIC DNA]</scope>
    <source>
        <strain evidence="2 5">CBS 150709</strain>
    </source>
</reference>
<protein>
    <submittedName>
        <fullName evidence="3">Uncharacterized protein</fullName>
    </submittedName>
</protein>
<evidence type="ECO:0000256" key="1">
    <source>
        <dbReference type="SAM" id="MobiDB-lite"/>
    </source>
</evidence>
<organism evidence="3 4">
    <name type="scientific">Purpureocillium lilacinum</name>
    <name type="common">Paecilomyces lilacinus</name>
    <dbReference type="NCBI Taxonomy" id="33203"/>
    <lineage>
        <taxon>Eukaryota</taxon>
        <taxon>Fungi</taxon>
        <taxon>Dikarya</taxon>
        <taxon>Ascomycota</taxon>
        <taxon>Pezizomycotina</taxon>
        <taxon>Sordariomycetes</taxon>
        <taxon>Hypocreomycetidae</taxon>
        <taxon>Hypocreales</taxon>
        <taxon>Ophiocordycipitaceae</taxon>
        <taxon>Purpureocillium</taxon>
    </lineage>
</organism>
<feature type="compositionally biased region" description="Basic and acidic residues" evidence="1">
    <location>
        <begin position="51"/>
        <end position="63"/>
    </location>
</feature>
<evidence type="ECO:0000313" key="5">
    <source>
        <dbReference type="Proteomes" id="UP001287286"/>
    </source>
</evidence>
<evidence type="ECO:0000313" key="2">
    <source>
        <dbReference type="EMBL" id="KAK4088333.1"/>
    </source>
</evidence>
<comment type="caution">
    <text evidence="3">The sequence shown here is derived from an EMBL/GenBank/DDBJ whole genome shotgun (WGS) entry which is preliminary data.</text>
</comment>
<reference evidence="3" key="1">
    <citation type="submission" date="2015-05" db="EMBL/GenBank/DDBJ databases">
        <authorList>
            <person name="Wang D.B."/>
            <person name="Wang M."/>
        </authorList>
    </citation>
    <scope>NUCLEOTIDE SEQUENCE</scope>
    <source>
        <strain evidence="3">36-1</strain>
    </source>
</reference>
<dbReference type="Proteomes" id="UP000245956">
    <property type="component" value="Unassembled WGS sequence"/>
</dbReference>
<keyword evidence="5" id="KW-1185">Reference proteome</keyword>
<name>A0A2U3E915_PURLI</name>
<dbReference type="AlphaFoldDB" id="A0A2U3E915"/>
<dbReference type="EMBL" id="JAWRVI010000025">
    <property type="protein sequence ID" value="KAK4088333.1"/>
    <property type="molecule type" value="Genomic_DNA"/>
</dbReference>
<sequence>MHDVTSFNVDLRVSHMDEVSVCRPSRPAPLSAADPTVKDSTVVLGSALDRVVPDEKPRDERRTPLASYSTALDDSSANKVRRADRAPSCQGGFIRPTLAKR</sequence>
<reference evidence="3 4" key="2">
    <citation type="journal article" date="2016" name="Front. Microbiol.">
        <title>Genome and transcriptome sequences reveal the specific parasitism of the nematophagous Purpureocillium lilacinum 36-1.</title>
        <authorList>
            <person name="Xie J."/>
            <person name="Li S."/>
            <person name="Mo C."/>
            <person name="Xiao X."/>
            <person name="Peng D."/>
            <person name="Wang G."/>
            <person name="Xiao Y."/>
        </authorList>
    </citation>
    <scope>NUCLEOTIDE SEQUENCE [LARGE SCALE GENOMIC DNA]</scope>
    <source>
        <strain evidence="3 4">36-1</strain>
    </source>
</reference>
<dbReference type="EMBL" id="LCWV01000008">
    <property type="protein sequence ID" value="PWI70990.1"/>
    <property type="molecule type" value="Genomic_DNA"/>
</dbReference>
<reference evidence="2" key="3">
    <citation type="submission" date="2023-11" db="EMBL/GenBank/DDBJ databases">
        <authorList>
            <person name="Beijen E."/>
            <person name="Ohm R.A."/>
        </authorList>
    </citation>
    <scope>NUCLEOTIDE SEQUENCE</scope>
    <source>
        <strain evidence="2">CBS 150709</strain>
    </source>
</reference>
<feature type="compositionally biased region" description="Polar residues" evidence="1">
    <location>
        <begin position="66"/>
        <end position="78"/>
    </location>
</feature>
<proteinExistence type="predicted"/>
<feature type="region of interest" description="Disordered" evidence="1">
    <location>
        <begin position="48"/>
        <end position="101"/>
    </location>
</feature>
<dbReference type="Proteomes" id="UP001287286">
    <property type="component" value="Unassembled WGS sequence"/>
</dbReference>
<evidence type="ECO:0000313" key="4">
    <source>
        <dbReference type="Proteomes" id="UP000245956"/>
    </source>
</evidence>
<gene>
    <name evidence="3" type="ORF">PCL_12358</name>
    <name evidence="2" type="ORF">Purlil1_7212</name>
</gene>
<evidence type="ECO:0000313" key="3">
    <source>
        <dbReference type="EMBL" id="PWI70990.1"/>
    </source>
</evidence>
<accession>A0A2U3E915</accession>